<sequence>MKIRLRGNTKQGKEFLGVSQSTVDSSNLHIEINSAYALLRAKDHQLSVVTLSQYRLSDRRTKKPDSP</sequence>
<dbReference type="RefSeq" id="XP_009175287.1">
    <property type="nucleotide sequence ID" value="XM_009177023.1"/>
</dbReference>
<keyword evidence="2" id="KW-1185">Reference proteome</keyword>
<accession>A0A074Z1P3</accession>
<dbReference type="AlphaFoldDB" id="A0A074Z1P3"/>
<gene>
    <name evidence="1" type="ORF">T265_10601</name>
</gene>
<proteinExistence type="predicted"/>
<dbReference type="EMBL" id="KL597006">
    <property type="protein sequence ID" value="KER20971.1"/>
    <property type="molecule type" value="Genomic_DNA"/>
</dbReference>
<dbReference type="CTD" id="20324769"/>
<protein>
    <submittedName>
        <fullName evidence="1">Uncharacterized protein</fullName>
    </submittedName>
</protein>
<dbReference type="Proteomes" id="UP000054324">
    <property type="component" value="Unassembled WGS sequence"/>
</dbReference>
<dbReference type="KEGG" id="ovi:T265_10601"/>
<dbReference type="GeneID" id="20324769"/>
<evidence type="ECO:0000313" key="1">
    <source>
        <dbReference type="EMBL" id="KER20971.1"/>
    </source>
</evidence>
<organism evidence="1 2">
    <name type="scientific">Opisthorchis viverrini</name>
    <name type="common">Southeast Asian liver fluke</name>
    <dbReference type="NCBI Taxonomy" id="6198"/>
    <lineage>
        <taxon>Eukaryota</taxon>
        <taxon>Metazoa</taxon>
        <taxon>Spiralia</taxon>
        <taxon>Lophotrochozoa</taxon>
        <taxon>Platyhelminthes</taxon>
        <taxon>Trematoda</taxon>
        <taxon>Digenea</taxon>
        <taxon>Opisthorchiida</taxon>
        <taxon>Opisthorchiata</taxon>
        <taxon>Opisthorchiidae</taxon>
        <taxon>Opisthorchis</taxon>
    </lineage>
</organism>
<name>A0A074Z1P3_OPIVI</name>
<evidence type="ECO:0000313" key="2">
    <source>
        <dbReference type="Proteomes" id="UP000054324"/>
    </source>
</evidence>
<reference evidence="1 2" key="1">
    <citation type="submission" date="2013-11" db="EMBL/GenBank/DDBJ databases">
        <title>Opisthorchis viverrini - life in the bile duct.</title>
        <authorList>
            <person name="Young N.D."/>
            <person name="Nagarajan N."/>
            <person name="Lin S.J."/>
            <person name="Korhonen P.K."/>
            <person name="Jex A.R."/>
            <person name="Hall R.S."/>
            <person name="Safavi-Hemami H."/>
            <person name="Kaewkong W."/>
            <person name="Bertrand D."/>
            <person name="Gao S."/>
            <person name="Seet Q."/>
            <person name="Wongkham S."/>
            <person name="Teh B.T."/>
            <person name="Wongkham C."/>
            <person name="Intapan P.M."/>
            <person name="Maleewong W."/>
            <person name="Yang X."/>
            <person name="Hu M."/>
            <person name="Wang Z."/>
            <person name="Hofmann A."/>
            <person name="Sternberg P.W."/>
            <person name="Tan P."/>
            <person name="Wang J."/>
            <person name="Gasser R.B."/>
        </authorList>
    </citation>
    <scope>NUCLEOTIDE SEQUENCE [LARGE SCALE GENOMIC DNA]</scope>
</reference>